<evidence type="ECO:0000313" key="7">
    <source>
        <dbReference type="EMBL" id="MDI1489113.1"/>
    </source>
</evidence>
<keyword evidence="1" id="KW-0479">Metal-binding</keyword>
<dbReference type="PANTHER" id="PTHR36206:SF12">
    <property type="entry name" value="ASPERCRYPTIN BIOSYNTHESIS CLUSTER-SPECIFIC TRANSCRIPTION REGULATOR ATNN-RELATED"/>
    <property type="match status" value="1"/>
</dbReference>
<keyword evidence="3" id="KW-0805">Transcription regulation</keyword>
<protein>
    <submittedName>
        <fullName evidence="7">Uncharacterized protein</fullName>
    </submittedName>
</protein>
<accession>A0AA43QQQ0</accession>
<dbReference type="Proteomes" id="UP001161017">
    <property type="component" value="Unassembled WGS sequence"/>
</dbReference>
<keyword evidence="5" id="KW-0804">Transcription</keyword>
<name>A0AA43QQQ0_9LECA</name>
<evidence type="ECO:0000256" key="4">
    <source>
        <dbReference type="ARBA" id="ARBA00023125"/>
    </source>
</evidence>
<gene>
    <name evidence="7" type="ORF">OHK93_008391</name>
</gene>
<evidence type="ECO:0000256" key="6">
    <source>
        <dbReference type="ARBA" id="ARBA00023242"/>
    </source>
</evidence>
<dbReference type="GO" id="GO:0046872">
    <property type="term" value="F:metal ion binding"/>
    <property type="evidence" value="ECO:0007669"/>
    <property type="project" value="UniProtKB-KW"/>
</dbReference>
<dbReference type="PANTHER" id="PTHR36206">
    <property type="entry name" value="ASPERCRYPTIN BIOSYNTHESIS CLUSTER-SPECIFIC TRANSCRIPTION REGULATOR ATNN-RELATED"/>
    <property type="match status" value="1"/>
</dbReference>
<comment type="caution">
    <text evidence="7">The sequence shown here is derived from an EMBL/GenBank/DDBJ whole genome shotgun (WGS) entry which is preliminary data.</text>
</comment>
<dbReference type="AlphaFoldDB" id="A0AA43QQQ0"/>
<keyword evidence="2" id="KW-0862">Zinc</keyword>
<keyword evidence="6" id="KW-0539">Nucleus</keyword>
<reference evidence="7" key="1">
    <citation type="journal article" date="2023" name="Genome Biol. Evol.">
        <title>First Whole Genome Sequence and Flow Cytometry Genome Size Data for the Lichen-Forming Fungus Ramalina farinacea (Ascomycota).</title>
        <authorList>
            <person name="Llewellyn T."/>
            <person name="Mian S."/>
            <person name="Hill R."/>
            <person name="Leitch I.J."/>
            <person name="Gaya E."/>
        </authorList>
    </citation>
    <scope>NUCLEOTIDE SEQUENCE</scope>
    <source>
        <strain evidence="7">LIQ254RAFAR</strain>
    </source>
</reference>
<evidence type="ECO:0000256" key="2">
    <source>
        <dbReference type="ARBA" id="ARBA00022833"/>
    </source>
</evidence>
<proteinExistence type="predicted"/>
<sequence length="418" mass="47119">MSHCDDAVREAVIALGSLGERLQLNNVLTWDNQQANECHEYAVAEYGKAISHLRGQLSDGGEKLELQALIMCFLFTIFEFLQGSESGALVHLRHGLRILDKVHQPNRECSVLPAEEAMSLEMERTGVSMNSIIKTRVKPTMAKDAVLREELVRTYAVMENQALYWLSLESWEAPLLTNLQTMDRDPPNCEHFPTLEEAADALNYQINIVQEVRRTFISVEASHPSAALTSLLAFNRRKRERQIKQLLKWPSEVAAMQTRLANGWTDEMTYRINVMKMNYTITLLLLEGVFEPIGVVSNRDSELAFEEVIRLAKTILLPLSDEDRTDRIRRVVLANNKDINPDAMFSFYAGLIQPLYNTAIKCQNLTICHEAIGLLATRPWREGAWESAGMANIARTKCDDRVRITVAGGPKGRSSAAC</sequence>
<evidence type="ECO:0000256" key="1">
    <source>
        <dbReference type="ARBA" id="ARBA00022723"/>
    </source>
</evidence>
<dbReference type="InterPro" id="IPR052360">
    <property type="entry name" value="Transcr_Regulatory_Proteins"/>
</dbReference>
<evidence type="ECO:0000256" key="5">
    <source>
        <dbReference type="ARBA" id="ARBA00023163"/>
    </source>
</evidence>
<organism evidence="7 8">
    <name type="scientific">Ramalina farinacea</name>
    <dbReference type="NCBI Taxonomy" id="258253"/>
    <lineage>
        <taxon>Eukaryota</taxon>
        <taxon>Fungi</taxon>
        <taxon>Dikarya</taxon>
        <taxon>Ascomycota</taxon>
        <taxon>Pezizomycotina</taxon>
        <taxon>Lecanoromycetes</taxon>
        <taxon>OSLEUM clade</taxon>
        <taxon>Lecanoromycetidae</taxon>
        <taxon>Lecanorales</taxon>
        <taxon>Lecanorineae</taxon>
        <taxon>Ramalinaceae</taxon>
        <taxon>Ramalina</taxon>
    </lineage>
</organism>
<keyword evidence="8" id="KW-1185">Reference proteome</keyword>
<keyword evidence="4" id="KW-0238">DNA-binding</keyword>
<evidence type="ECO:0000313" key="8">
    <source>
        <dbReference type="Proteomes" id="UP001161017"/>
    </source>
</evidence>
<dbReference type="GO" id="GO:0003677">
    <property type="term" value="F:DNA binding"/>
    <property type="evidence" value="ECO:0007669"/>
    <property type="project" value="UniProtKB-KW"/>
</dbReference>
<evidence type="ECO:0000256" key="3">
    <source>
        <dbReference type="ARBA" id="ARBA00023015"/>
    </source>
</evidence>
<dbReference type="EMBL" id="JAPUFD010000008">
    <property type="protein sequence ID" value="MDI1489113.1"/>
    <property type="molecule type" value="Genomic_DNA"/>
</dbReference>